<protein>
    <submittedName>
        <fullName evidence="6">BTB POZ domain-containing At3g22104</fullName>
    </submittedName>
</protein>
<keyword evidence="2" id="KW-0833">Ubl conjugation pathway</keyword>
<evidence type="ECO:0000259" key="5">
    <source>
        <dbReference type="PROSITE" id="PS51649"/>
    </source>
</evidence>
<evidence type="ECO:0000256" key="1">
    <source>
        <dbReference type="ARBA" id="ARBA00004906"/>
    </source>
</evidence>
<organism evidence="6 7">
    <name type="scientific">Olea europaea subsp. europaea</name>
    <dbReference type="NCBI Taxonomy" id="158383"/>
    <lineage>
        <taxon>Eukaryota</taxon>
        <taxon>Viridiplantae</taxon>
        <taxon>Streptophyta</taxon>
        <taxon>Embryophyta</taxon>
        <taxon>Tracheophyta</taxon>
        <taxon>Spermatophyta</taxon>
        <taxon>Magnoliopsida</taxon>
        <taxon>eudicotyledons</taxon>
        <taxon>Gunneridae</taxon>
        <taxon>Pentapetalae</taxon>
        <taxon>asterids</taxon>
        <taxon>lamiids</taxon>
        <taxon>Lamiales</taxon>
        <taxon>Oleaceae</taxon>
        <taxon>Oleeae</taxon>
        <taxon>Olea</taxon>
    </lineage>
</organism>
<keyword evidence="7" id="KW-1185">Reference proteome</keyword>
<proteinExistence type="inferred from homology"/>
<dbReference type="Gene3D" id="3.30.710.10">
    <property type="entry name" value="Potassium Channel Kv1.1, Chain A"/>
    <property type="match status" value="1"/>
</dbReference>
<evidence type="ECO:0000256" key="3">
    <source>
        <dbReference type="PROSITE-ProRule" id="PRU00982"/>
    </source>
</evidence>
<dbReference type="InterPro" id="IPR027356">
    <property type="entry name" value="NPH3_dom"/>
</dbReference>
<dbReference type="InterPro" id="IPR043454">
    <property type="entry name" value="NPH3/RPT2-like"/>
</dbReference>
<dbReference type="Proteomes" id="UP000594638">
    <property type="component" value="Unassembled WGS sequence"/>
</dbReference>
<name>A0A8S0SQ45_OLEEU</name>
<dbReference type="AlphaFoldDB" id="A0A8S0SQ45"/>
<reference evidence="6 7" key="1">
    <citation type="submission" date="2019-12" db="EMBL/GenBank/DDBJ databases">
        <authorList>
            <person name="Alioto T."/>
            <person name="Alioto T."/>
            <person name="Gomez Garrido J."/>
        </authorList>
    </citation>
    <scope>NUCLEOTIDE SEQUENCE [LARGE SCALE GENOMIC DNA]</scope>
</reference>
<gene>
    <name evidence="6" type="ORF">OLEA9_A034815</name>
</gene>
<dbReference type="InterPro" id="IPR011333">
    <property type="entry name" value="SKP1/BTB/POZ_sf"/>
</dbReference>
<comment type="pathway">
    <text evidence="1">Protein modification; protein ubiquitination.</text>
</comment>
<dbReference type="OrthoDB" id="624345at2759"/>
<dbReference type="Gramene" id="OE9A034815T4">
    <property type="protein sequence ID" value="OE9A034815C4"/>
    <property type="gene ID" value="OE9A034815"/>
</dbReference>
<dbReference type="PANTHER" id="PTHR32370">
    <property type="entry name" value="OS12G0117600 PROTEIN"/>
    <property type="match status" value="1"/>
</dbReference>
<evidence type="ECO:0000256" key="2">
    <source>
        <dbReference type="ARBA" id="ARBA00022786"/>
    </source>
</evidence>
<dbReference type="InterPro" id="IPR000210">
    <property type="entry name" value="BTB/POZ_dom"/>
</dbReference>
<dbReference type="EMBL" id="CACTIH010005489">
    <property type="protein sequence ID" value="CAA2995082.1"/>
    <property type="molecule type" value="Genomic_DNA"/>
</dbReference>
<evidence type="ECO:0000259" key="4">
    <source>
        <dbReference type="PROSITE" id="PS50097"/>
    </source>
</evidence>
<evidence type="ECO:0000313" key="6">
    <source>
        <dbReference type="EMBL" id="CAA2995082.1"/>
    </source>
</evidence>
<dbReference type="PROSITE" id="PS50097">
    <property type="entry name" value="BTB"/>
    <property type="match status" value="1"/>
</dbReference>
<evidence type="ECO:0000313" key="7">
    <source>
        <dbReference type="Proteomes" id="UP000594638"/>
    </source>
</evidence>
<accession>A0A8S0SQ45</accession>
<dbReference type="Pfam" id="PF03000">
    <property type="entry name" value="NPH3"/>
    <property type="match status" value="1"/>
</dbReference>
<sequence length="538" mass="61091">MSVCCDLQVDVNGEQVFLVNKQVISYYSGRISKLFSKSNRATRNLKVILHKFPGGAETFELLTRFCYKKGKIHINPISVCNLHCAAHFMEMSKSFSGTQNLIEQTEKLLEGMKFWTWSELLVALKQCQDLLLVAKSSGILEKCLDSLIERLSSCEVSPCPSTSSTDSSEFLSSCDTGNTERMKNSLTWWFEDLGAFDVNLIEMLVKMMISKNFNHSIISRFLFYYQKSRFASATSDEKIKMVEKVVELLYSLDLSTLSYKSLFGILRVALNLNISKCCRNKLESLIGSLLDQATLDNLLIPSSAERTYLYDVDLVLRFLKYFLGKGAFCLPMSRLKKVANLIDLYIAEAAPDPNLKPAKFLALIIALPNSARDSYDRVYHAVDLYLEVHSGLSEEDKMRVCSGINYDKLSSEVANHIAQNIKIPPKLAAEALVSQQCKLKSLLEDTDQPKPVMDSTCSFVERECTRTKNKTHEQIVLYARKLNLSDENKKLKVHLQGMQWRVLELEKVCKKMHTQMTKMMKSRLPNNTTPKSIPRLCS</sequence>
<dbReference type="SUPFAM" id="SSF54695">
    <property type="entry name" value="POZ domain"/>
    <property type="match status" value="1"/>
</dbReference>
<dbReference type="PROSITE" id="PS51649">
    <property type="entry name" value="NPH3"/>
    <property type="match status" value="1"/>
</dbReference>
<feature type="domain" description="NPH3" evidence="5">
    <location>
        <begin position="187"/>
        <end position="438"/>
    </location>
</feature>
<comment type="caution">
    <text evidence="6">The sequence shown here is derived from an EMBL/GenBank/DDBJ whole genome shotgun (WGS) entry which is preliminary data.</text>
</comment>
<comment type="similarity">
    <text evidence="3">Belongs to the NPH3 family.</text>
</comment>
<feature type="domain" description="BTB" evidence="4">
    <location>
        <begin position="5"/>
        <end position="67"/>
    </location>
</feature>